<evidence type="ECO:0000313" key="2">
    <source>
        <dbReference type="WBParaSite" id="ES5_v2.g10539.t1"/>
    </source>
</evidence>
<dbReference type="WBParaSite" id="ES5_v2.g10539.t1">
    <property type="protein sequence ID" value="ES5_v2.g10539.t1"/>
    <property type="gene ID" value="ES5_v2.g10539"/>
</dbReference>
<organism evidence="1 2">
    <name type="scientific">Panagrolaimus sp. ES5</name>
    <dbReference type="NCBI Taxonomy" id="591445"/>
    <lineage>
        <taxon>Eukaryota</taxon>
        <taxon>Metazoa</taxon>
        <taxon>Ecdysozoa</taxon>
        <taxon>Nematoda</taxon>
        <taxon>Chromadorea</taxon>
        <taxon>Rhabditida</taxon>
        <taxon>Tylenchina</taxon>
        <taxon>Panagrolaimomorpha</taxon>
        <taxon>Panagrolaimoidea</taxon>
        <taxon>Panagrolaimidae</taxon>
        <taxon>Panagrolaimus</taxon>
    </lineage>
</organism>
<accession>A0AC34F0Z4</accession>
<evidence type="ECO:0000313" key="1">
    <source>
        <dbReference type="Proteomes" id="UP000887579"/>
    </source>
</evidence>
<sequence length="1077" mass="124596">MVRSPTKSKSRSARNTAEIAREICSSIKDVYYDSSKDAFKKRTADLLNLYKQERGIVINKEEYLTELGYRVDVFLDGAKCHEGQLRVFKLFALLAIKCLKELDDESILDTIAISIHKKKFNASAFIRNSVVALIGRIFYGSVLEPGEKDDIETFFATHLPERMFTDLYQILWHLSADVDEDVRTGVLLAANRIQRYTGLMKVVDIHRFETTKQLFILGTRDPSEKVRTQAVSGLNVSTSGEARLLLERLIQDPCEEVRLAIAEKLSTDVPINFIAKSERQMLLKCSDLFLADTIIPEYYEILHSWARDLYSEREGLDFDVQLCPEQVLSGVFELLDSLRITKQLEQIFLRFFDHLRTRFFENIADNERSYVLFAQAFNYEKSPYVNNENYEDLCFLDDNSTGLIALNDKMKALLMWQYLSEYCCHPSLSEATRVECRQILLPTMSEYAKFIPEVWEKLKAGGEKESEARVMTFQNNCARSLISIFRNLEREEIGMREWKELLPELLHNYSFKYDLDLISLIVHDYFYYHFDTKNDPDDALHALSDLMAKIGDFGVKFNNTQDIFNDASTMFIDATQLELSQMPGSQVDVSPLTNMEPKSRKRCVQVLSAVFKNGFFLQHHPVLEGLLNDYALYTFDNQNDVESRREAFICIAGMAPLMDQNKNNYIRIARTILEDHSAQITELQKSALLLIHDAINVYGYLKVNEWYFSEVENATTSSNKLIEKLIDMCENPDTAFSTFVVRIILRLLAFDHQKFFHEAFVHLLLKLFNPGEDEKLKLLLVYFFTEYCHWSREHQCRMASAFVEAMMRLVDIDMDSTFVNVDKDEMATFVQQVTSFNALHPKAVDREHGTAHLFLAARLLTRIERVLDEKSFMNVFGSILSKCEVSEVFDETLFMNVKKGCERLHNLTADARLKKFIEAFHKRLASAEKHSQSKKAIARPEIIPKSREELEKQLEAIVTLLKSYNEETDNDKRPWLEENIQKEEGILAKMKIFGEMHVTIEDIRSRLIGKDSPLFQDNIADNEKPRPSTTPRKRRECTVSTTPKSRNALPPPSTRTLRRKPLKETLNTVAEEEDFVD</sequence>
<dbReference type="Proteomes" id="UP000887579">
    <property type="component" value="Unplaced"/>
</dbReference>
<reference evidence="2" key="1">
    <citation type="submission" date="2022-11" db="UniProtKB">
        <authorList>
            <consortium name="WormBaseParasite"/>
        </authorList>
    </citation>
    <scope>IDENTIFICATION</scope>
</reference>
<name>A0AC34F0Z4_9BILA</name>
<protein>
    <submittedName>
        <fullName evidence="2">Nuclear condensin complex subunit 3 C-terminal domain-containing protein</fullName>
    </submittedName>
</protein>
<proteinExistence type="predicted"/>